<dbReference type="PANTHER" id="PTHR11081:SF8">
    <property type="entry name" value="EXONUCLEASE 1"/>
    <property type="match status" value="1"/>
</dbReference>
<keyword evidence="9 10" id="KW-0539">Nucleus</keyword>
<keyword evidence="6 10" id="KW-0269">Exonuclease</keyword>
<keyword evidence="10" id="KW-0479">Metal-binding</keyword>
<dbReference type="PRINTS" id="PR00853">
    <property type="entry name" value="XPGRADSUPER"/>
</dbReference>
<dbReference type="SUPFAM" id="SSF88723">
    <property type="entry name" value="PIN domain-like"/>
    <property type="match status" value="1"/>
</dbReference>
<keyword evidence="10" id="KW-0267">Excision nuclease</keyword>
<evidence type="ECO:0000256" key="3">
    <source>
        <dbReference type="ARBA" id="ARBA00022759"/>
    </source>
</evidence>
<evidence type="ECO:0000256" key="4">
    <source>
        <dbReference type="ARBA" id="ARBA00022763"/>
    </source>
</evidence>
<dbReference type="FunFam" id="3.40.50.1010:FF:000111">
    <property type="entry name" value="Exonuclease 1"/>
    <property type="match status" value="1"/>
</dbReference>
<dbReference type="GO" id="GO:0006310">
    <property type="term" value="P:DNA recombination"/>
    <property type="evidence" value="ECO:0007669"/>
    <property type="project" value="TreeGrafter"/>
</dbReference>
<dbReference type="VEuPathDB" id="AmoebaDB:KM1_317530"/>
<keyword evidence="4 10" id="KW-0227">DNA damage</keyword>
<evidence type="ECO:0000313" key="13">
    <source>
        <dbReference type="EMBL" id="GAT99452.1"/>
    </source>
</evidence>
<proteinExistence type="inferred from homology"/>
<dbReference type="EC" id="3.1.-.-" evidence="10"/>
<dbReference type="PANTHER" id="PTHR11081">
    <property type="entry name" value="FLAP ENDONUCLEASE FAMILY MEMBER"/>
    <property type="match status" value="1"/>
</dbReference>
<dbReference type="InterPro" id="IPR036279">
    <property type="entry name" value="5-3_exonuclease_C_sf"/>
</dbReference>
<evidence type="ECO:0000256" key="2">
    <source>
        <dbReference type="ARBA" id="ARBA00022722"/>
    </source>
</evidence>
<reference evidence="13 14" key="1">
    <citation type="submission" date="2016-05" db="EMBL/GenBank/DDBJ databases">
        <title>First whole genome sequencing of Entamoeba histolytica HM1:IMSS-clone-6.</title>
        <authorList>
            <person name="Mukherjee Avik.K."/>
            <person name="Izumyama S."/>
            <person name="Nakada-Tsukui K."/>
            <person name="Nozaki T."/>
        </authorList>
    </citation>
    <scope>NUCLEOTIDE SEQUENCE [LARGE SCALE GENOMIC DNA]</scope>
    <source>
        <strain evidence="13 14">HM1:IMSS clone 6</strain>
    </source>
</reference>
<keyword evidence="7 10" id="KW-0238">DNA-binding</keyword>
<evidence type="ECO:0000313" key="14">
    <source>
        <dbReference type="Proteomes" id="UP000078387"/>
    </source>
</evidence>
<evidence type="ECO:0000259" key="12">
    <source>
        <dbReference type="SMART" id="SM00485"/>
    </source>
</evidence>
<keyword evidence="10" id="KW-0460">Magnesium</keyword>
<dbReference type="GO" id="GO:0046872">
    <property type="term" value="F:metal ion binding"/>
    <property type="evidence" value="ECO:0007669"/>
    <property type="project" value="UniProtKB-UniRule"/>
</dbReference>
<evidence type="ECO:0000256" key="7">
    <source>
        <dbReference type="ARBA" id="ARBA00023125"/>
    </source>
</evidence>
<dbReference type="InterPro" id="IPR019974">
    <property type="entry name" value="XPG_CS"/>
</dbReference>
<dbReference type="GO" id="GO:0035312">
    <property type="term" value="F:5'-3' DNA exonuclease activity"/>
    <property type="evidence" value="ECO:0007669"/>
    <property type="project" value="UniProtKB-UniRule"/>
</dbReference>
<name>A0A5K1V295_ENTHI</name>
<dbReference type="PROSITE" id="PS00841">
    <property type="entry name" value="XPG_1"/>
    <property type="match status" value="1"/>
</dbReference>
<dbReference type="GO" id="GO:0005634">
    <property type="term" value="C:nucleus"/>
    <property type="evidence" value="ECO:0007669"/>
    <property type="project" value="UniProtKB-SubCell"/>
</dbReference>
<dbReference type="VEuPathDB" id="AmoebaDB:EHI5A_155680"/>
<gene>
    <name evidence="13" type="ORF">CL6EHI_094260</name>
</gene>
<dbReference type="GO" id="GO:0017108">
    <property type="term" value="F:5'-flap endonuclease activity"/>
    <property type="evidence" value="ECO:0007669"/>
    <property type="project" value="TreeGrafter"/>
</dbReference>
<accession>A0A5K1V295</accession>
<keyword evidence="2 10" id="KW-0540">Nuclease</keyword>
<dbReference type="Proteomes" id="UP000078387">
    <property type="component" value="Unassembled WGS sequence"/>
</dbReference>
<comment type="subcellular location">
    <subcellularLocation>
        <location evidence="1 10">Nucleus</location>
    </subcellularLocation>
</comment>
<dbReference type="InterPro" id="IPR029060">
    <property type="entry name" value="PIN-like_dom_sf"/>
</dbReference>
<dbReference type="SMART" id="SM00484">
    <property type="entry name" value="XPGI"/>
    <property type="match status" value="1"/>
</dbReference>
<comment type="cofactor">
    <cofactor evidence="10">
        <name>Mg(2+)</name>
        <dbReference type="ChEBI" id="CHEBI:18420"/>
    </cofactor>
    <text evidence="10">Binds 2 magnesium ions per subunit. They probably participate in the reaction catalyzed by the enzyme. May bind an additional third magnesium ion after substrate binding.</text>
</comment>
<dbReference type="Pfam" id="PF00752">
    <property type="entry name" value="XPG_N"/>
    <property type="match status" value="1"/>
</dbReference>
<evidence type="ECO:0000259" key="11">
    <source>
        <dbReference type="SMART" id="SM00484"/>
    </source>
</evidence>
<comment type="caution">
    <text evidence="13">The sequence shown here is derived from an EMBL/GenBank/DDBJ whole genome shotgun (WGS) entry which is preliminary data.</text>
</comment>
<dbReference type="CDD" id="cd09901">
    <property type="entry name" value="H3TH_FEN1-like"/>
    <property type="match status" value="1"/>
</dbReference>
<dbReference type="InterPro" id="IPR006084">
    <property type="entry name" value="XPG/Rad2"/>
</dbReference>
<dbReference type="CDD" id="cd09857">
    <property type="entry name" value="PIN_EXO1"/>
    <property type="match status" value="1"/>
</dbReference>
<dbReference type="AlphaFoldDB" id="A0A5K1V295"/>
<dbReference type="Gene3D" id="3.40.50.1010">
    <property type="entry name" value="5'-nuclease"/>
    <property type="match status" value="1"/>
</dbReference>
<comment type="function">
    <text evidence="10">5'-&gt;3' double-stranded DNA exonuclease which may also possess a cryptic 3'-&gt;5' double-stranded DNA exonuclease activity. Functions in DNA mismatch repair.</text>
</comment>
<dbReference type="VEuPathDB" id="AmoebaDB:EHI7A_059970"/>
<dbReference type="InterPro" id="IPR006085">
    <property type="entry name" value="XPG_DNA_repair_N"/>
</dbReference>
<dbReference type="EMBL" id="BDEQ01000001">
    <property type="protein sequence ID" value="GAT99452.1"/>
    <property type="molecule type" value="Genomic_DNA"/>
</dbReference>
<dbReference type="Gene3D" id="1.10.150.20">
    <property type="entry name" value="5' to 3' exonuclease, C-terminal subdomain"/>
    <property type="match status" value="1"/>
</dbReference>
<keyword evidence="8 10" id="KW-0234">DNA repair</keyword>
<protein>
    <recommendedName>
        <fullName evidence="10">Exonuclease 1</fullName>
        <ecNumber evidence="10">3.1.-.-</ecNumber>
    </recommendedName>
</protein>
<dbReference type="InterPro" id="IPR006086">
    <property type="entry name" value="XPG-I_dom"/>
</dbReference>
<evidence type="ECO:0000256" key="6">
    <source>
        <dbReference type="ARBA" id="ARBA00022839"/>
    </source>
</evidence>
<sequence>MGITGLKGIVNTVCRKRTLKELKGIRVAIDGYAWLHRASASCSEELCENIPTNGLSSFCVKGALTLLNNEITPIFVFDGARLPSKITTENDRQQKRNENLKTARDTTISITERKKAYGQAVEILPWMASAVIQSLNEIGVESIVAPFEADPQLGYLCKIGYVDAIICEDSDLIVHGCKRILFKFNKFDETVEEFLSSDLDKTDFKGFTRNMLVYSCVLAGCDYCKNISKVGIKKAMKIIKSEPSISKALVKLIETHGTELDTMEKKIEYLTNVRNAIFTFNYAYVYNPVDQEVVNLNEVPEELNCMVDDLLGIKPNKQVAQEIANGTVDPDTHKPFEQFIDPNLFEKAMSLNTALTSYTSGSIKKFHQTEPSFNSYELDNLELFDVFEIIRNENNKTIRSRKSILQKYDSEEDFNENENAGIVIMKQPRKRSKNQPKPILSMTNLNFKPNLKTSFPLTDEELQTIKPKRKIENSYISSDFDLFIPSFDMYYMINQLK</sequence>
<evidence type="ECO:0000256" key="5">
    <source>
        <dbReference type="ARBA" id="ARBA00022801"/>
    </source>
</evidence>
<keyword evidence="3" id="KW-0255">Endonuclease</keyword>
<dbReference type="SMART" id="SM00485">
    <property type="entry name" value="XPGN"/>
    <property type="match status" value="1"/>
</dbReference>
<keyword evidence="5 10" id="KW-0378">Hydrolase</keyword>
<feature type="domain" description="XPG N-terminal" evidence="12">
    <location>
        <begin position="1"/>
        <end position="99"/>
    </location>
</feature>
<dbReference type="VEuPathDB" id="AmoebaDB:EHI8A_062290"/>
<organism evidence="13 14">
    <name type="scientific">Entamoeba histolytica</name>
    <dbReference type="NCBI Taxonomy" id="5759"/>
    <lineage>
        <taxon>Eukaryota</taxon>
        <taxon>Amoebozoa</taxon>
        <taxon>Evosea</taxon>
        <taxon>Archamoebae</taxon>
        <taxon>Mastigamoebida</taxon>
        <taxon>Entamoebidae</taxon>
        <taxon>Entamoeba</taxon>
    </lineage>
</organism>
<keyword evidence="10" id="KW-0228">DNA excision</keyword>
<dbReference type="VEuPathDB" id="AmoebaDB:KM1_317520"/>
<evidence type="ECO:0000256" key="10">
    <source>
        <dbReference type="RuleBase" id="RU910737"/>
    </source>
</evidence>
<evidence type="ECO:0000256" key="9">
    <source>
        <dbReference type="ARBA" id="ARBA00023242"/>
    </source>
</evidence>
<dbReference type="InterPro" id="IPR044752">
    <property type="entry name" value="PIN-like_EXO1"/>
</dbReference>
<evidence type="ECO:0000256" key="1">
    <source>
        <dbReference type="ARBA" id="ARBA00004123"/>
    </source>
</evidence>
<dbReference type="GO" id="GO:0006298">
    <property type="term" value="P:mismatch repair"/>
    <property type="evidence" value="ECO:0007669"/>
    <property type="project" value="TreeGrafter"/>
</dbReference>
<dbReference type="Pfam" id="PF00867">
    <property type="entry name" value="XPG_I"/>
    <property type="match status" value="1"/>
</dbReference>
<dbReference type="SUPFAM" id="SSF47807">
    <property type="entry name" value="5' to 3' exonuclease, C-terminal subdomain"/>
    <property type="match status" value="1"/>
</dbReference>
<dbReference type="PROSITE" id="PS00842">
    <property type="entry name" value="XPG_2"/>
    <property type="match status" value="1"/>
</dbReference>
<dbReference type="GO" id="GO:0003677">
    <property type="term" value="F:DNA binding"/>
    <property type="evidence" value="ECO:0007669"/>
    <property type="project" value="UniProtKB-UniRule"/>
</dbReference>
<feature type="domain" description="XPG-I" evidence="11">
    <location>
        <begin position="136"/>
        <end position="206"/>
    </location>
</feature>
<dbReference type="OMA" id="FPSSECH"/>
<evidence type="ECO:0000256" key="8">
    <source>
        <dbReference type="ARBA" id="ARBA00023204"/>
    </source>
</evidence>
<dbReference type="VEuPathDB" id="AmoebaDB:EHI_094260"/>
<comment type="similarity">
    <text evidence="10">Belongs to the XPG/RAD2 endonuclease family. EXO1 subfamily.</text>
</comment>